<dbReference type="EMBL" id="CAJPEX010022809">
    <property type="protein sequence ID" value="CAG0925945.1"/>
    <property type="molecule type" value="Genomic_DNA"/>
</dbReference>
<name>A0A7R9C4A7_9CRUS</name>
<evidence type="ECO:0000313" key="1">
    <source>
        <dbReference type="EMBL" id="CAD7285793.1"/>
    </source>
</evidence>
<dbReference type="Proteomes" id="UP000678499">
    <property type="component" value="Unassembled WGS sequence"/>
</dbReference>
<proteinExistence type="predicted"/>
<keyword evidence="2" id="KW-1185">Reference proteome</keyword>
<accession>A0A7R9C4A7</accession>
<sequence length="70" mass="8298">MIITQLSAMQTSQQQIHYKEISDEEKKMIMLSDDFQRFFNKTSRYIERALAEDVDILMDYTGIMERDGEA</sequence>
<gene>
    <name evidence="1" type="ORF">NMOB1V02_LOCUS13395</name>
</gene>
<feature type="non-terminal residue" evidence="1">
    <location>
        <position position="1"/>
    </location>
</feature>
<reference evidence="1" key="1">
    <citation type="submission" date="2020-11" db="EMBL/GenBank/DDBJ databases">
        <authorList>
            <person name="Tran Van P."/>
        </authorList>
    </citation>
    <scope>NUCLEOTIDE SEQUENCE</scope>
</reference>
<dbReference type="EMBL" id="OA904846">
    <property type="protein sequence ID" value="CAD7285793.1"/>
    <property type="molecule type" value="Genomic_DNA"/>
</dbReference>
<dbReference type="AlphaFoldDB" id="A0A7R9C4A7"/>
<evidence type="ECO:0000313" key="2">
    <source>
        <dbReference type="Proteomes" id="UP000678499"/>
    </source>
</evidence>
<protein>
    <submittedName>
        <fullName evidence="1">Uncharacterized protein</fullName>
    </submittedName>
</protein>
<dbReference type="OrthoDB" id="4189at2759"/>
<organism evidence="1">
    <name type="scientific">Notodromas monacha</name>
    <dbReference type="NCBI Taxonomy" id="399045"/>
    <lineage>
        <taxon>Eukaryota</taxon>
        <taxon>Metazoa</taxon>
        <taxon>Ecdysozoa</taxon>
        <taxon>Arthropoda</taxon>
        <taxon>Crustacea</taxon>
        <taxon>Oligostraca</taxon>
        <taxon>Ostracoda</taxon>
        <taxon>Podocopa</taxon>
        <taxon>Podocopida</taxon>
        <taxon>Cypridocopina</taxon>
        <taxon>Cypridoidea</taxon>
        <taxon>Cyprididae</taxon>
        <taxon>Notodromas</taxon>
    </lineage>
</organism>